<keyword evidence="1" id="KW-0472">Membrane</keyword>
<feature type="transmembrane region" description="Helical" evidence="1">
    <location>
        <begin position="167"/>
        <end position="190"/>
    </location>
</feature>
<feature type="transmembrane region" description="Helical" evidence="1">
    <location>
        <begin position="61"/>
        <end position="85"/>
    </location>
</feature>
<reference evidence="3" key="1">
    <citation type="submission" date="2020-08" db="EMBL/GenBank/DDBJ databases">
        <title>Pontibacter sp. SD6 16S ribosomal RNA gene Genome sequencing and assembly.</title>
        <authorList>
            <person name="Kang M."/>
        </authorList>
    </citation>
    <scope>NUCLEOTIDE SEQUENCE</scope>
    <source>
        <strain evidence="3">SD6</strain>
    </source>
</reference>
<evidence type="ECO:0000256" key="1">
    <source>
        <dbReference type="SAM" id="Phobius"/>
    </source>
</evidence>
<feature type="transmembrane region" description="Helical" evidence="1">
    <location>
        <begin position="280"/>
        <end position="298"/>
    </location>
</feature>
<feature type="transmembrane region" description="Helical" evidence="1">
    <location>
        <begin position="202"/>
        <end position="223"/>
    </location>
</feature>
<dbReference type="InterPro" id="IPR003675">
    <property type="entry name" value="Rce1/LyrA-like_dom"/>
</dbReference>
<keyword evidence="4" id="KW-1185">Reference proteome</keyword>
<sequence>MKGFISKDLHPFWVLLLLLAYMTAGMFVAYFIFSLLVNWVFGISIFEFASVAENPASNPQGANMMLLMQGVLQFFSFVVAPLVLLRSFGYNLDTYLNWKVRPSALLLLLSGLLIVVLMPANSLVIDWNAKLELPEFMKGFAEWARAKEDEMAELTKLIADFSTLPKLLVGIIVVAVIPAIGEELVFRGVLQRQLHRWFDNTHVAIWIAAIVFAAIHMQFFGFVPRMVLGAMFGYLYFWSGRIIVPIIAHFVNNGFTVFLLYLQQTGKIDFDVESTEAMPWIWVLISLLLTAGVLYYLYMQFSPLPVRQESIAEAESGVRVEEEEEEY</sequence>
<feature type="transmembrane region" description="Helical" evidence="1">
    <location>
        <begin position="105"/>
        <end position="125"/>
    </location>
</feature>
<name>A0A923N7Q4_9BACT</name>
<dbReference type="GO" id="GO:0008237">
    <property type="term" value="F:metallopeptidase activity"/>
    <property type="evidence" value="ECO:0007669"/>
    <property type="project" value="UniProtKB-KW"/>
</dbReference>
<keyword evidence="3" id="KW-0378">Hydrolase</keyword>
<gene>
    <name evidence="3" type="ORF">H8S84_15530</name>
</gene>
<protein>
    <submittedName>
        <fullName evidence="3">CPBP family intramembrane metalloprotease</fullName>
    </submittedName>
</protein>
<feature type="transmembrane region" description="Helical" evidence="1">
    <location>
        <begin position="235"/>
        <end position="260"/>
    </location>
</feature>
<dbReference type="GO" id="GO:0080120">
    <property type="term" value="P:CAAX-box protein maturation"/>
    <property type="evidence" value="ECO:0007669"/>
    <property type="project" value="UniProtKB-ARBA"/>
</dbReference>
<organism evidence="3 4">
    <name type="scientific">Pontibacter cellulosilyticus</name>
    <dbReference type="NCBI Taxonomy" id="1720253"/>
    <lineage>
        <taxon>Bacteria</taxon>
        <taxon>Pseudomonadati</taxon>
        <taxon>Bacteroidota</taxon>
        <taxon>Cytophagia</taxon>
        <taxon>Cytophagales</taxon>
        <taxon>Hymenobacteraceae</taxon>
        <taxon>Pontibacter</taxon>
    </lineage>
</organism>
<dbReference type="InterPro" id="IPR052710">
    <property type="entry name" value="CAAX_protease"/>
</dbReference>
<proteinExistence type="predicted"/>
<feature type="domain" description="CAAX prenyl protease 2/Lysostaphin resistance protein A-like" evidence="2">
    <location>
        <begin position="167"/>
        <end position="254"/>
    </location>
</feature>
<dbReference type="PANTHER" id="PTHR36435:SF1">
    <property type="entry name" value="CAAX AMINO TERMINAL PROTEASE FAMILY PROTEIN"/>
    <property type="match status" value="1"/>
</dbReference>
<keyword evidence="1" id="KW-1133">Transmembrane helix</keyword>
<keyword evidence="3" id="KW-0645">Protease</keyword>
<evidence type="ECO:0000313" key="4">
    <source>
        <dbReference type="Proteomes" id="UP000603640"/>
    </source>
</evidence>
<dbReference type="RefSeq" id="WP_187068266.1">
    <property type="nucleotide sequence ID" value="NZ_JACRVF010000004.1"/>
</dbReference>
<dbReference type="Proteomes" id="UP000603640">
    <property type="component" value="Unassembled WGS sequence"/>
</dbReference>
<comment type="caution">
    <text evidence="3">The sequence shown here is derived from an EMBL/GenBank/DDBJ whole genome shotgun (WGS) entry which is preliminary data.</text>
</comment>
<dbReference type="EMBL" id="JACRVF010000004">
    <property type="protein sequence ID" value="MBC5994258.1"/>
    <property type="molecule type" value="Genomic_DNA"/>
</dbReference>
<evidence type="ECO:0000259" key="2">
    <source>
        <dbReference type="Pfam" id="PF02517"/>
    </source>
</evidence>
<evidence type="ECO:0000313" key="3">
    <source>
        <dbReference type="EMBL" id="MBC5994258.1"/>
    </source>
</evidence>
<accession>A0A923N7Q4</accession>
<dbReference type="Pfam" id="PF02517">
    <property type="entry name" value="Rce1-like"/>
    <property type="match status" value="1"/>
</dbReference>
<dbReference type="GO" id="GO:0004175">
    <property type="term" value="F:endopeptidase activity"/>
    <property type="evidence" value="ECO:0007669"/>
    <property type="project" value="UniProtKB-ARBA"/>
</dbReference>
<keyword evidence="3" id="KW-0482">Metalloprotease</keyword>
<feature type="transmembrane region" description="Helical" evidence="1">
    <location>
        <begin position="12"/>
        <end position="41"/>
    </location>
</feature>
<dbReference type="PANTHER" id="PTHR36435">
    <property type="entry name" value="SLR1288 PROTEIN"/>
    <property type="match status" value="1"/>
</dbReference>
<keyword evidence="1" id="KW-0812">Transmembrane</keyword>
<dbReference type="AlphaFoldDB" id="A0A923N7Q4"/>